<evidence type="ECO:0000313" key="2">
    <source>
        <dbReference type="Proteomes" id="UP000516127"/>
    </source>
</evidence>
<dbReference type="GeneID" id="63210542"/>
<organism evidence="1 2">
    <name type="scientific">Mycobacterium phage Estes</name>
    <dbReference type="NCBI Taxonomy" id="2759459"/>
    <lineage>
        <taxon>Viruses</taxon>
        <taxon>Duplodnaviria</taxon>
        <taxon>Heunggongvirae</taxon>
        <taxon>Uroviricota</taxon>
        <taxon>Caudoviricetes</taxon>
        <taxon>Vilmaviridae</taxon>
        <taxon>Mclasvirinae</taxon>
        <taxon>Reyvirus</taxon>
        <taxon>Reyvirus estes</taxon>
    </lineage>
</organism>
<dbReference type="KEGG" id="vg:63210542"/>
<protein>
    <submittedName>
        <fullName evidence="1">Uncharacterized protein</fullName>
    </submittedName>
</protein>
<name>A0A7G9A2J8_9CAUD</name>
<dbReference type="RefSeq" id="YP_010013883.1">
    <property type="nucleotide sequence ID" value="NC_053514.1"/>
</dbReference>
<sequence>MTAPAWTWTDIFGDTLNVYEAGPNLVLETIQRAEGVPLVVSCVSLNPEQLSGLRAALGVHVRGGR</sequence>
<dbReference type="EMBL" id="MT657341">
    <property type="protein sequence ID" value="QNL30837.1"/>
    <property type="molecule type" value="Genomic_DNA"/>
</dbReference>
<proteinExistence type="predicted"/>
<evidence type="ECO:0000313" key="1">
    <source>
        <dbReference type="EMBL" id="QNL30837.1"/>
    </source>
</evidence>
<gene>
    <name evidence="1" type="primary">149</name>
    <name evidence="1" type="ORF">SEA_ESTES_149</name>
</gene>
<keyword evidence="2" id="KW-1185">Reference proteome</keyword>
<dbReference type="Proteomes" id="UP000516127">
    <property type="component" value="Genome"/>
</dbReference>
<accession>A0A7G9A2J8</accession>
<reference evidence="1 2" key="1">
    <citation type="submission" date="2020-06" db="EMBL/GenBank/DDBJ databases">
        <authorList>
            <person name="Allen T."/>
            <person name="Groscost A."/>
            <person name="Boice M."/>
            <person name="Bramwell-Butcher J."/>
            <person name="Davis-Nicholson M."/>
            <person name="Dedinsky M."/>
            <person name="DeKlotz J."/>
            <person name="Gardner J."/>
            <person name="Grosser P."/>
            <person name="Husler K."/>
            <person name="Lau J.R."/>
            <person name="Monlux M."/>
            <person name="Schlesinger M.K."/>
            <person name="Scholes A."/>
            <person name="Waughman L."/>
            <person name="Poxleitner M.K."/>
            <person name="Anders K.R."/>
            <person name="Garlena R.A."/>
            <person name="Russell D.A."/>
            <person name="Pope W.H."/>
            <person name="Jacobs-Sera D."/>
            <person name="Hatfull G.F."/>
        </authorList>
    </citation>
    <scope>NUCLEOTIDE SEQUENCE [LARGE SCALE GENOMIC DNA]</scope>
</reference>